<dbReference type="FunFam" id="1.20.1640.10:FF:000001">
    <property type="entry name" value="Efflux pump membrane transporter"/>
    <property type="match status" value="1"/>
</dbReference>
<evidence type="ECO:0000256" key="3">
    <source>
        <dbReference type="ARBA" id="ARBA00022475"/>
    </source>
</evidence>
<feature type="transmembrane region" description="Helical" evidence="8">
    <location>
        <begin position="385"/>
        <end position="403"/>
    </location>
</feature>
<dbReference type="Pfam" id="PF00873">
    <property type="entry name" value="ACR_tran"/>
    <property type="match status" value="1"/>
</dbReference>
<feature type="transmembrane region" description="Helical" evidence="8">
    <location>
        <begin position="322"/>
        <end position="340"/>
    </location>
</feature>
<feature type="transmembrane region" description="Helical" evidence="8">
    <location>
        <begin position="196"/>
        <end position="212"/>
    </location>
</feature>
<evidence type="ECO:0000256" key="6">
    <source>
        <dbReference type="ARBA" id="ARBA00022989"/>
    </source>
</evidence>
<comment type="subcellular location">
    <subcellularLocation>
        <location evidence="1">Cell membrane</location>
        <topology evidence="1">Multi-pass membrane protein</topology>
    </subcellularLocation>
</comment>
<proteinExistence type="predicted"/>
<comment type="caution">
    <text evidence="9">The sequence shown here is derived from an EMBL/GenBank/DDBJ whole genome shotgun (WGS) entry which is preliminary data.</text>
</comment>
<organism evidence="9">
    <name type="scientific">sediment metagenome</name>
    <dbReference type="NCBI Taxonomy" id="749907"/>
    <lineage>
        <taxon>unclassified sequences</taxon>
        <taxon>metagenomes</taxon>
        <taxon>ecological metagenomes</taxon>
    </lineage>
</organism>
<feature type="transmembrane region" description="Helical" evidence="8">
    <location>
        <begin position="290"/>
        <end position="310"/>
    </location>
</feature>
<keyword evidence="2" id="KW-0813">Transport</keyword>
<dbReference type="Gene3D" id="3.30.70.1430">
    <property type="entry name" value="Multidrug efflux transporter AcrB pore domain"/>
    <property type="match status" value="1"/>
</dbReference>
<evidence type="ECO:0000256" key="2">
    <source>
        <dbReference type="ARBA" id="ARBA00022448"/>
    </source>
</evidence>
<dbReference type="GO" id="GO:0042910">
    <property type="term" value="F:xenobiotic transmembrane transporter activity"/>
    <property type="evidence" value="ECO:0007669"/>
    <property type="project" value="TreeGrafter"/>
</dbReference>
<keyword evidence="6 8" id="KW-1133">Transmembrane helix</keyword>
<name>D9PLC9_9ZZZZ</name>
<protein>
    <submittedName>
        <fullName evidence="9">Multidrug resistance protein</fullName>
    </submittedName>
</protein>
<dbReference type="InterPro" id="IPR001036">
    <property type="entry name" value="Acrflvin-R"/>
</dbReference>
<keyword evidence="3" id="KW-1003">Cell membrane</keyword>
<keyword evidence="7 8" id="KW-0472">Membrane</keyword>
<evidence type="ECO:0000256" key="8">
    <source>
        <dbReference type="SAM" id="Phobius"/>
    </source>
</evidence>
<accession>D9PLC9</accession>
<sequence length="454" mass="49074">MSFTSDVLQQNEITDYLVRVVQPRLSAIEGVQRADILGARTFAMRVWLKPERLAAFGITPQQVRQALAANNFLAAVGETKGSLVQVNLISNTDLSTVHEFKRLVIREQDGAIVRIEDIGEVALGAEDYDAEVRFSGQTATFMGIWPLPNANSIDVIRRVTREMADIRRQLPTGMSAQVAYDATDYITNAIQEVTKTLGETLIIVVVIIFLFLGSLRSVLIPVVAIPLSLIGAVFLMQVFGFTINLLTLLAIVLSVGLVVDDAIVVVENVERHLSEGKSPMDAALVGARELVSPIIATTIVLAAVYAPIGLQGGLTGALFREFAFTLTGAVIISTVVALTLSPMMASKLLKPGAGDRGLAGRISRDFERFKRMYGKLLDATLNARPAVYLVWGIISVLTVPMFMMSPVELAPTEDQGVIFGILDAAANSTLDQNSPYAAAVNDAFMGIPETEYTF</sequence>
<keyword evidence="5 8" id="KW-0812">Transmembrane</keyword>
<keyword evidence="4" id="KW-0997">Cell inner membrane</keyword>
<dbReference type="Gene3D" id="1.20.1640.10">
    <property type="entry name" value="Multidrug efflux transporter AcrB transmembrane domain"/>
    <property type="match status" value="2"/>
</dbReference>
<dbReference type="SUPFAM" id="SSF82866">
    <property type="entry name" value="Multidrug efflux transporter AcrB transmembrane domain"/>
    <property type="match status" value="1"/>
</dbReference>
<dbReference type="Gene3D" id="3.30.2090.10">
    <property type="entry name" value="Multidrug efflux transporter AcrB TolC docking domain, DN and DC subdomains"/>
    <property type="match status" value="1"/>
</dbReference>
<dbReference type="Gene3D" id="3.30.70.1320">
    <property type="entry name" value="Multidrug efflux transporter AcrB pore domain like"/>
    <property type="match status" value="1"/>
</dbReference>
<dbReference type="PANTHER" id="PTHR32063:SF14">
    <property type="entry name" value="BLL4319 PROTEIN"/>
    <property type="match status" value="1"/>
</dbReference>
<dbReference type="GO" id="GO:0005886">
    <property type="term" value="C:plasma membrane"/>
    <property type="evidence" value="ECO:0007669"/>
    <property type="project" value="UniProtKB-SubCell"/>
</dbReference>
<feature type="non-terminal residue" evidence="9">
    <location>
        <position position="454"/>
    </location>
</feature>
<reference evidence="9" key="1">
    <citation type="submission" date="2010-07" db="EMBL/GenBank/DDBJ databases">
        <authorList>
            <consortium name="CONSOLIDER consortium CSD2007-00005"/>
            <person name="Guazzaroni M.-E."/>
            <person name="Richter M."/>
            <person name="Garcia-Salamanca A."/>
            <person name="Yarza P."/>
            <person name="Ferrer M."/>
        </authorList>
    </citation>
    <scope>NUCLEOTIDE SEQUENCE</scope>
</reference>
<reference evidence="9" key="2">
    <citation type="journal article" date="2011" name="Microb. Ecol.">
        <title>Taxonomic and Functional Metagenomic Profiling of the Microbial Community in the Anoxic Sediment of a Sub-saline Shallow Lake (Laguna de Carrizo, Central Spain).</title>
        <authorList>
            <person name="Ferrer M."/>
            <person name="Guazzaroni M.E."/>
            <person name="Richter M."/>
            <person name="Garcia-Salamanca A."/>
            <person name="Yarza P."/>
            <person name="Suarez-Suarez A."/>
            <person name="Solano J."/>
            <person name="Alcaide M."/>
            <person name="van Dillewijn P."/>
            <person name="Molina-Henares M.A."/>
            <person name="Lopez-Cortes N."/>
            <person name="Al-Ramahi Y."/>
            <person name="Guerrero C."/>
            <person name="Acosta A."/>
            <person name="de Eugenio L.I."/>
            <person name="Martinez V."/>
            <person name="Marques S."/>
            <person name="Rojo F."/>
            <person name="Santero E."/>
            <person name="Genilloud O."/>
            <person name="Perez-Perez J."/>
            <person name="Rossello-Mora R."/>
            <person name="Ramos J.L."/>
        </authorList>
    </citation>
    <scope>NUCLEOTIDE SEQUENCE</scope>
</reference>
<dbReference type="SUPFAM" id="SSF82714">
    <property type="entry name" value="Multidrug efflux transporter AcrB TolC docking domain, DN and DC subdomains"/>
    <property type="match status" value="1"/>
</dbReference>
<dbReference type="SUPFAM" id="SSF82693">
    <property type="entry name" value="Multidrug efflux transporter AcrB pore domain, PN1, PN2, PC1 and PC2 subdomains"/>
    <property type="match status" value="1"/>
</dbReference>
<dbReference type="InterPro" id="IPR027463">
    <property type="entry name" value="AcrB_DN_DC_subdom"/>
</dbReference>
<evidence type="ECO:0000256" key="7">
    <source>
        <dbReference type="ARBA" id="ARBA00023136"/>
    </source>
</evidence>
<dbReference type="PANTHER" id="PTHR32063">
    <property type="match status" value="1"/>
</dbReference>
<dbReference type="EMBL" id="ADZX01000711">
    <property type="protein sequence ID" value="EFK95638.1"/>
    <property type="molecule type" value="Genomic_DNA"/>
</dbReference>
<evidence type="ECO:0000313" key="9">
    <source>
        <dbReference type="EMBL" id="EFK95638.1"/>
    </source>
</evidence>
<dbReference type="AlphaFoldDB" id="D9PLC9"/>
<gene>
    <name evidence="9" type="ORF">LDC_2352</name>
</gene>
<evidence type="ECO:0000256" key="1">
    <source>
        <dbReference type="ARBA" id="ARBA00004651"/>
    </source>
</evidence>
<dbReference type="PRINTS" id="PR00702">
    <property type="entry name" value="ACRIFLAVINRP"/>
</dbReference>
<evidence type="ECO:0000256" key="5">
    <source>
        <dbReference type="ARBA" id="ARBA00022692"/>
    </source>
</evidence>
<evidence type="ECO:0000256" key="4">
    <source>
        <dbReference type="ARBA" id="ARBA00022519"/>
    </source>
</evidence>